<gene>
    <name evidence="3" type="ORF">ABNE31_09585</name>
</gene>
<dbReference type="AlphaFoldDB" id="A0AAU7MU07"/>
<dbReference type="NCBIfam" id="TIGR03647">
    <property type="entry name" value="Na_symport_sm"/>
    <property type="match status" value="1"/>
</dbReference>
<proteinExistence type="predicted"/>
<dbReference type="EMBL" id="CP157804">
    <property type="protein sequence ID" value="XBQ21849.1"/>
    <property type="molecule type" value="Genomic_DNA"/>
</dbReference>
<protein>
    <submittedName>
        <fullName evidence="3">DUF4212 domain-containing protein</fullName>
    </submittedName>
</protein>
<feature type="domain" description="Sodium symporter small subunit" evidence="2">
    <location>
        <begin position="8"/>
        <end position="84"/>
    </location>
</feature>
<dbReference type="KEGG" id="fld:ABNE31_09585"/>
<sequence>MSEEQQKAKAYWKENLRYLLILLIIWFLVSYGAGILFKDALNTIRLGGFKLGFWFAQQGSIYVFVILIFVYVRLMNKLDKKYGYDEK</sequence>
<feature type="transmembrane region" description="Helical" evidence="1">
    <location>
        <begin position="16"/>
        <end position="37"/>
    </location>
</feature>
<keyword evidence="1" id="KW-1133">Transmembrane helix</keyword>
<accession>A0AAU7MU07</accession>
<reference evidence="3" key="1">
    <citation type="submission" date="2024-05" db="EMBL/GenBank/DDBJ databases">
        <title>Draft Genome Sequences of Flagellimonas sp. MMG031 and Marinobacter sp. MMG032 Isolated from the dinoflagellate Symbiodinium pilosum.</title>
        <authorList>
            <person name="Shikuma N.J."/>
            <person name="Farrell M.V."/>
        </authorList>
    </citation>
    <scope>NUCLEOTIDE SEQUENCE</scope>
    <source>
        <strain evidence="3">MMG031</strain>
    </source>
</reference>
<evidence type="ECO:0000256" key="1">
    <source>
        <dbReference type="SAM" id="Phobius"/>
    </source>
</evidence>
<dbReference type="Pfam" id="PF13937">
    <property type="entry name" value="DUF4212"/>
    <property type="match status" value="1"/>
</dbReference>
<organism evidence="3">
    <name type="scientific">Flagellimonas sp. MMG031</name>
    <dbReference type="NCBI Taxonomy" id="3158549"/>
    <lineage>
        <taxon>Bacteria</taxon>
        <taxon>Pseudomonadati</taxon>
        <taxon>Bacteroidota</taxon>
        <taxon>Flavobacteriia</taxon>
        <taxon>Flavobacteriales</taxon>
        <taxon>Flavobacteriaceae</taxon>
        <taxon>Flagellimonas</taxon>
    </lineage>
</organism>
<evidence type="ECO:0000259" key="2">
    <source>
        <dbReference type="Pfam" id="PF13937"/>
    </source>
</evidence>
<evidence type="ECO:0000313" key="3">
    <source>
        <dbReference type="EMBL" id="XBQ21849.1"/>
    </source>
</evidence>
<feature type="transmembrane region" description="Helical" evidence="1">
    <location>
        <begin position="52"/>
        <end position="72"/>
    </location>
</feature>
<dbReference type="RefSeq" id="WP_179384848.1">
    <property type="nucleotide sequence ID" value="NZ_CP157804.1"/>
</dbReference>
<keyword evidence="1" id="KW-0812">Transmembrane</keyword>
<keyword evidence="1" id="KW-0472">Membrane</keyword>
<name>A0AAU7MU07_9FLAO</name>
<dbReference type="InterPro" id="IPR019886">
    <property type="entry name" value="Na_symporter_ssu"/>
</dbReference>